<organism evidence="1 2">
    <name type="scientific">Pseudomonas amygdali pv. lachrymans</name>
    <name type="common">Pseudomonas syringae pv. lachrymans</name>
    <dbReference type="NCBI Taxonomy" id="53707"/>
    <lineage>
        <taxon>Bacteria</taxon>
        <taxon>Pseudomonadati</taxon>
        <taxon>Pseudomonadota</taxon>
        <taxon>Gammaproteobacteria</taxon>
        <taxon>Pseudomonadales</taxon>
        <taxon>Pseudomonadaceae</taxon>
        <taxon>Pseudomonas</taxon>
        <taxon>Pseudomonas amygdali</taxon>
    </lineage>
</organism>
<reference evidence="1 2" key="1">
    <citation type="submission" date="2015-09" db="EMBL/GenBank/DDBJ databases">
        <title>Genome announcement of multiple Pseudomonas syringae strains.</title>
        <authorList>
            <person name="Thakur S."/>
            <person name="Wang P.W."/>
            <person name="Gong Y."/>
            <person name="Weir B.S."/>
            <person name="Guttman D.S."/>
        </authorList>
    </citation>
    <scope>NUCLEOTIDE SEQUENCE [LARGE SCALE GENOMIC DNA]</scope>
    <source>
        <strain evidence="1 2">ICMP3507</strain>
    </source>
</reference>
<dbReference type="EMBL" id="LJQP01000172">
    <property type="protein sequence ID" value="KPX71399.1"/>
    <property type="molecule type" value="Genomic_DNA"/>
</dbReference>
<proteinExistence type="predicted"/>
<dbReference type="AlphaFoldDB" id="A0A0N8RXP9"/>
<dbReference type="Proteomes" id="UP000050265">
    <property type="component" value="Unassembled WGS sequence"/>
</dbReference>
<name>A0A0N8RXP9_PSEAV</name>
<gene>
    <name evidence="1" type="ORF">ALO35_200128</name>
</gene>
<evidence type="ECO:0000313" key="2">
    <source>
        <dbReference type="Proteomes" id="UP000050265"/>
    </source>
</evidence>
<sequence>MSGTDGKLFRDYTSGSPTETACDMLYLQTQLASPKPDVVDQINIDDVLDIGLSNLNGQLVAVALWQGQVAGGIASPRVLRLIACIESGTSYRAAVVDKNGAQVVLRISPIKEG</sequence>
<dbReference type="PATRIC" id="fig|53707.9.peg.6550"/>
<protein>
    <submittedName>
        <fullName evidence="1">Mg chelatase-related protein</fullName>
    </submittedName>
</protein>
<accession>A0A0N8RXP9</accession>
<comment type="caution">
    <text evidence="1">The sequence shown here is derived from an EMBL/GenBank/DDBJ whole genome shotgun (WGS) entry which is preliminary data.</text>
</comment>
<evidence type="ECO:0000313" key="1">
    <source>
        <dbReference type="EMBL" id="KPX71399.1"/>
    </source>
</evidence>